<dbReference type="PANTHER" id="PTHR34595">
    <property type="entry name" value="BLR5612 PROTEIN"/>
    <property type="match status" value="1"/>
</dbReference>
<sequence length="829" mass="93367">MNQTAVDKHPELSLPGWLSQFLQDQMSGSGNVPGPLASLFGYLAGLSAEDISHRATEIRRLLKNSGFLDTRDQHRSPLDPLPMLISEADWHFLERGIRQRAKLLQTVLQDLMGNKTLLSEGLINPSHLFQHPLYLRESYSLPAEEQGLFVLAMDIGRDQSGRWFILDDHCQVPLGLGLLLENRIVSRRVMSEVFAECGVQRIASFLQQIQQAIGQSTRSLRDPRVVILTPGPEDPNYSEHAYLATYLGYTLVRGADLTVRKGKVWMKSLDGLRKVDVIVRWLEDRYLDPLEQADYSLQGVPGLLQAVRMQTVKLLNPLGSSLLNIPTVRTQLPALAERLSGEPLLLSEPECVAAGNLERQYWRDYEFHSYLDPQVRLDGERQREAMDKLSTGQLAEGFFRRKVTLESAPFLHKRQLTARPVFLRCYALCQPESISVMPSALCLAANGQGIKDTWAQTAAPMDLAPLSLPKPRKLHDLALVEGLIPSRTAENLYWLGCYLERCEDICRLLRLFIDRFTELAIYPDAKNRIAVARLKAGIEQHSLLYPYHSLPAEGGNPGTAECKKLAQASIGSSELAGSLYNTLDTLLKSAMQARELLSYDSLRIIESLETEMHRLEKTGPQTATHMMQSALDRIVGQLMAFNGSVLDSMSNSNGWFMLDIGRRVERSRQLSAMVEGLLCESLPEAEQQSVLEAVLVAQVSSVTHRRRYRMYQSVETGLELLLLDAEYPRSLAYQTDKLVSLCRRLPAKNKPGFMSATQKALLRLTAECSLVERDELFTEQGGERPALRRLMQSIRHHLDALQEILQVEYFSHTRTSRKLSWSSEKGEPV</sequence>
<feature type="domain" description="Circularly permuted ATP-grasp type 2" evidence="2">
    <location>
        <begin position="82"/>
        <end position="442"/>
    </location>
</feature>
<evidence type="ECO:0000259" key="1">
    <source>
        <dbReference type="Pfam" id="PF04168"/>
    </source>
</evidence>
<dbReference type="AlphaFoldDB" id="A0A939DPH5"/>
<evidence type="ECO:0000313" key="3">
    <source>
        <dbReference type="EMBL" id="MBN7825561.1"/>
    </source>
</evidence>
<gene>
    <name evidence="3" type="ORF">J0A66_10035</name>
</gene>
<dbReference type="SUPFAM" id="SSF56059">
    <property type="entry name" value="Glutathione synthetase ATP-binding domain-like"/>
    <property type="match status" value="1"/>
</dbReference>
<keyword evidence="4" id="KW-1185">Reference proteome</keyword>
<feature type="domain" description="DUF403" evidence="1">
    <location>
        <begin position="485"/>
        <end position="810"/>
    </location>
</feature>
<comment type="caution">
    <text evidence="3">The sequence shown here is derived from an EMBL/GenBank/DDBJ whole genome shotgun (WGS) entry which is preliminary data.</text>
</comment>
<dbReference type="InterPro" id="IPR051680">
    <property type="entry name" value="ATP-dep_Glu-Cys_Ligase-2"/>
</dbReference>
<dbReference type="Pfam" id="PF04168">
    <property type="entry name" value="Alpha-E"/>
    <property type="match status" value="1"/>
</dbReference>
<dbReference type="RefSeq" id="WP_206573664.1">
    <property type="nucleotide sequence ID" value="NZ_JAFKCV010000004.1"/>
</dbReference>
<accession>A0A939DPH5</accession>
<dbReference type="EMBL" id="JAFKCV010000004">
    <property type="protein sequence ID" value="MBN7825561.1"/>
    <property type="molecule type" value="Genomic_DNA"/>
</dbReference>
<evidence type="ECO:0000313" key="4">
    <source>
        <dbReference type="Proteomes" id="UP000664654"/>
    </source>
</evidence>
<protein>
    <submittedName>
        <fullName evidence="3">Circularly permuted type 2 ATP-grasp protein</fullName>
    </submittedName>
</protein>
<dbReference type="Gene3D" id="3.40.50.11290">
    <property type="match status" value="1"/>
</dbReference>
<organism evidence="3 4">
    <name type="scientific">Bowmanella dokdonensis</name>
    <dbReference type="NCBI Taxonomy" id="751969"/>
    <lineage>
        <taxon>Bacteria</taxon>
        <taxon>Pseudomonadati</taxon>
        <taxon>Pseudomonadota</taxon>
        <taxon>Gammaproteobacteria</taxon>
        <taxon>Alteromonadales</taxon>
        <taxon>Alteromonadaceae</taxon>
        <taxon>Bowmanella</taxon>
    </lineage>
</organism>
<evidence type="ECO:0000259" key="2">
    <source>
        <dbReference type="Pfam" id="PF14403"/>
    </source>
</evidence>
<proteinExistence type="predicted"/>
<dbReference type="PANTHER" id="PTHR34595:SF2">
    <property type="entry name" value="BLR2978 PROTEIN"/>
    <property type="match status" value="1"/>
</dbReference>
<dbReference type="Pfam" id="PF14403">
    <property type="entry name" value="CP_ATPgrasp_2"/>
    <property type="match status" value="1"/>
</dbReference>
<dbReference type="InterPro" id="IPR025841">
    <property type="entry name" value="CP_ATPgrasp_2"/>
</dbReference>
<dbReference type="Proteomes" id="UP000664654">
    <property type="component" value="Unassembled WGS sequence"/>
</dbReference>
<dbReference type="InterPro" id="IPR007296">
    <property type="entry name" value="DUF403"/>
</dbReference>
<reference evidence="3" key="1">
    <citation type="submission" date="2021-03" db="EMBL/GenBank/DDBJ databases">
        <title>novel species isolated from a fishpond in China.</title>
        <authorList>
            <person name="Lu H."/>
            <person name="Cai Z."/>
        </authorList>
    </citation>
    <scope>NUCLEOTIDE SEQUENCE</scope>
    <source>
        <strain evidence="3">JCM 30855</strain>
    </source>
</reference>
<name>A0A939DPH5_9ALTE</name>